<dbReference type="AlphaFoldDB" id="A0A8C7DXR9"/>
<proteinExistence type="predicted"/>
<dbReference type="Gene3D" id="3.80.10.10">
    <property type="entry name" value="Ribonuclease Inhibitor"/>
    <property type="match status" value="1"/>
</dbReference>
<dbReference type="Pfam" id="PF13516">
    <property type="entry name" value="LRR_6"/>
    <property type="match status" value="2"/>
</dbReference>
<reference evidence="1" key="2">
    <citation type="submission" date="2025-09" db="UniProtKB">
        <authorList>
            <consortium name="Ensembl"/>
        </authorList>
    </citation>
    <scope>IDENTIFICATION</scope>
</reference>
<dbReference type="InterPro" id="IPR032675">
    <property type="entry name" value="LRR_dom_sf"/>
</dbReference>
<dbReference type="InterPro" id="IPR052394">
    <property type="entry name" value="LRR-containing"/>
</dbReference>
<dbReference type="SMART" id="SM00368">
    <property type="entry name" value="LRR_RI"/>
    <property type="match status" value="2"/>
</dbReference>
<dbReference type="Proteomes" id="UP000694557">
    <property type="component" value="Unassembled WGS sequence"/>
</dbReference>
<dbReference type="Ensembl" id="ENSOKIT00005022609.1">
    <property type="protein sequence ID" value="ENSOKIP00005021255.1"/>
    <property type="gene ID" value="ENSOKIG00005009368.1"/>
</dbReference>
<organism evidence="1 2">
    <name type="scientific">Oncorhynchus kisutch</name>
    <name type="common">Coho salmon</name>
    <name type="synonym">Salmo kisutch</name>
    <dbReference type="NCBI Taxonomy" id="8019"/>
    <lineage>
        <taxon>Eukaryota</taxon>
        <taxon>Metazoa</taxon>
        <taxon>Chordata</taxon>
        <taxon>Craniata</taxon>
        <taxon>Vertebrata</taxon>
        <taxon>Euteleostomi</taxon>
        <taxon>Actinopterygii</taxon>
        <taxon>Neopterygii</taxon>
        <taxon>Teleostei</taxon>
        <taxon>Protacanthopterygii</taxon>
        <taxon>Salmoniformes</taxon>
        <taxon>Salmonidae</taxon>
        <taxon>Salmoninae</taxon>
        <taxon>Oncorhynchus</taxon>
    </lineage>
</organism>
<reference evidence="1" key="1">
    <citation type="submission" date="2025-08" db="UniProtKB">
        <authorList>
            <consortium name="Ensembl"/>
        </authorList>
    </citation>
    <scope>IDENTIFICATION</scope>
</reference>
<accession>A0A8C7DXR9</accession>
<dbReference type="PANTHER" id="PTHR24114">
    <property type="entry name" value="LEUCINE RICH REPEAT FAMILY PROTEIN"/>
    <property type="match status" value="1"/>
</dbReference>
<evidence type="ECO:0000313" key="1">
    <source>
        <dbReference type="Ensembl" id="ENSOKIP00005021255.1"/>
    </source>
</evidence>
<evidence type="ECO:0000313" key="2">
    <source>
        <dbReference type="Proteomes" id="UP000694557"/>
    </source>
</evidence>
<dbReference type="SUPFAM" id="SSF52047">
    <property type="entry name" value="RNI-like"/>
    <property type="match status" value="1"/>
</dbReference>
<name>A0A8C7DXR9_ONCKI</name>
<dbReference type="GeneTree" id="ENSGT00940000154297"/>
<protein>
    <submittedName>
        <fullName evidence="1">Leucine rich repeat containing 74A</fullName>
    </submittedName>
</protein>
<keyword evidence="2" id="KW-1185">Reference proteome</keyword>
<sequence length="219" mass="24084">MSVLSLESLCLADNDSPSSAEDLDLEDKWDTDLEVDEVKKPSKDTSTAEIYLQACKLVGVVPVSYFLRNLGTSTMNLNHHGLGPPGGKALAITLVTDMHITNLELADNYLLAEGARYLLEMLKANFTIQHLDLSNNHLQSEGAECITKMLLDNISIKSIKLSGSTHRFDNGNKKNGLLDTIFLYSISESFYINNFFTGNGFIEDDAKSFADALAVSEKK</sequence>
<dbReference type="PANTHER" id="PTHR24114:SF49">
    <property type="entry name" value="LEUCINE-RICH REPEAT-CONTAINING PROTEIN 74A"/>
    <property type="match status" value="1"/>
</dbReference>
<dbReference type="InterPro" id="IPR001611">
    <property type="entry name" value="Leu-rich_rpt"/>
</dbReference>